<comment type="caution">
    <text evidence="2">The sequence shown here is derived from an EMBL/GenBank/DDBJ whole genome shotgun (WGS) entry which is preliminary data.</text>
</comment>
<evidence type="ECO:0000259" key="1">
    <source>
        <dbReference type="Pfam" id="PF13340"/>
    </source>
</evidence>
<dbReference type="InterPro" id="IPR025161">
    <property type="entry name" value="IS402-like_dom"/>
</dbReference>
<keyword evidence="3" id="KW-1185">Reference proteome</keyword>
<dbReference type="InterPro" id="IPR052909">
    <property type="entry name" value="Transposase_6_like"/>
</dbReference>
<dbReference type="EMBL" id="SJPJ01000001">
    <property type="protein sequence ID" value="TWT83864.1"/>
    <property type="molecule type" value="Genomic_DNA"/>
</dbReference>
<sequence length="78" mass="9298">MDHRTIINGIMWIVRTGSPWRDLPAEFGEWQTVYTRFRRWTNEDLLTRKQDTSKSSLKSMRKAAGWNTDFFEKLLFGA</sequence>
<dbReference type="AlphaFoldDB" id="A0A5C5Z964"/>
<feature type="domain" description="Insertion element IS402-like" evidence="1">
    <location>
        <begin position="2"/>
        <end position="47"/>
    </location>
</feature>
<accession>A0A5C5Z964</accession>
<name>A0A5C5Z964_9BACT</name>
<evidence type="ECO:0000313" key="2">
    <source>
        <dbReference type="EMBL" id="TWT83864.1"/>
    </source>
</evidence>
<organism evidence="2 3">
    <name type="scientific">Novipirellula herctigrandis</name>
    <dbReference type="NCBI Taxonomy" id="2527986"/>
    <lineage>
        <taxon>Bacteria</taxon>
        <taxon>Pseudomonadati</taxon>
        <taxon>Planctomycetota</taxon>
        <taxon>Planctomycetia</taxon>
        <taxon>Pirellulales</taxon>
        <taxon>Pirellulaceae</taxon>
        <taxon>Novipirellula</taxon>
    </lineage>
</organism>
<gene>
    <name evidence="2" type="ORF">CA13_53370</name>
</gene>
<dbReference type="Proteomes" id="UP000315010">
    <property type="component" value="Unassembled WGS sequence"/>
</dbReference>
<dbReference type="Pfam" id="PF13340">
    <property type="entry name" value="DUF4096"/>
    <property type="match status" value="1"/>
</dbReference>
<protein>
    <recommendedName>
        <fullName evidence="1">Insertion element IS402-like domain-containing protein</fullName>
    </recommendedName>
</protein>
<dbReference type="PANTHER" id="PTHR46637">
    <property type="entry name" value="TIS1421-TRANSPOSASE PROTEIN A"/>
    <property type="match status" value="1"/>
</dbReference>
<dbReference type="PANTHER" id="PTHR46637:SF1">
    <property type="entry name" value="BLL5188 PROTEIN"/>
    <property type="match status" value="1"/>
</dbReference>
<evidence type="ECO:0000313" key="3">
    <source>
        <dbReference type="Proteomes" id="UP000315010"/>
    </source>
</evidence>
<reference evidence="2 3" key="1">
    <citation type="submission" date="2019-02" db="EMBL/GenBank/DDBJ databases">
        <title>Deep-cultivation of Planctomycetes and their phenomic and genomic characterization uncovers novel biology.</title>
        <authorList>
            <person name="Wiegand S."/>
            <person name="Jogler M."/>
            <person name="Boedeker C."/>
            <person name="Pinto D."/>
            <person name="Vollmers J."/>
            <person name="Rivas-Marin E."/>
            <person name="Kohn T."/>
            <person name="Peeters S.H."/>
            <person name="Heuer A."/>
            <person name="Rast P."/>
            <person name="Oberbeckmann S."/>
            <person name="Bunk B."/>
            <person name="Jeske O."/>
            <person name="Meyerdierks A."/>
            <person name="Storesund J.E."/>
            <person name="Kallscheuer N."/>
            <person name="Luecker S."/>
            <person name="Lage O.M."/>
            <person name="Pohl T."/>
            <person name="Merkel B.J."/>
            <person name="Hornburger P."/>
            <person name="Mueller R.-W."/>
            <person name="Bruemmer F."/>
            <person name="Labrenz M."/>
            <person name="Spormann A.M."/>
            <person name="Op Den Camp H."/>
            <person name="Overmann J."/>
            <person name="Amann R."/>
            <person name="Jetten M.S.M."/>
            <person name="Mascher T."/>
            <person name="Medema M.H."/>
            <person name="Devos D.P."/>
            <person name="Kaster A.-K."/>
            <person name="Ovreas L."/>
            <person name="Rohde M."/>
            <person name="Galperin M.Y."/>
            <person name="Jogler C."/>
        </authorList>
    </citation>
    <scope>NUCLEOTIDE SEQUENCE [LARGE SCALE GENOMIC DNA]</scope>
    <source>
        <strain evidence="2 3">CA13</strain>
    </source>
</reference>
<proteinExistence type="predicted"/>